<dbReference type="Gene3D" id="3.40.50.300">
    <property type="entry name" value="P-loop containing nucleotide triphosphate hydrolases"/>
    <property type="match status" value="1"/>
</dbReference>
<reference evidence="1 2" key="1">
    <citation type="submission" date="2018-04" db="EMBL/GenBank/DDBJ databases">
        <title>Pelagivirga bohaiensis gen. nov., sp. nov., a bacterium isolated from the Bohai Sea.</title>
        <authorList>
            <person name="Ji X."/>
        </authorList>
    </citation>
    <scope>NUCLEOTIDE SEQUENCE [LARGE SCALE GENOMIC DNA]</scope>
    <source>
        <strain evidence="1 2">BH-SD16</strain>
    </source>
</reference>
<protein>
    <recommendedName>
        <fullName evidence="3">Sulfotransferase family protein</fullName>
    </recommendedName>
</protein>
<gene>
    <name evidence="1" type="ORF">DC363_10900</name>
</gene>
<accession>A0A2T7FW57</accession>
<dbReference type="Proteomes" id="UP000244817">
    <property type="component" value="Unassembled WGS sequence"/>
</dbReference>
<name>A0A2T7FW57_9RHOB</name>
<evidence type="ECO:0000313" key="1">
    <source>
        <dbReference type="EMBL" id="PVA06403.1"/>
    </source>
</evidence>
<organism evidence="1 2">
    <name type="scientific">Thalassorhabdomicrobium marinisediminis</name>
    <dbReference type="NCBI Taxonomy" id="2170577"/>
    <lineage>
        <taxon>Bacteria</taxon>
        <taxon>Pseudomonadati</taxon>
        <taxon>Pseudomonadota</taxon>
        <taxon>Alphaproteobacteria</taxon>
        <taxon>Rhodobacterales</taxon>
        <taxon>Paracoccaceae</taxon>
        <taxon>Thalassorhabdomicrobium</taxon>
    </lineage>
</organism>
<evidence type="ECO:0000313" key="2">
    <source>
        <dbReference type="Proteomes" id="UP000244817"/>
    </source>
</evidence>
<dbReference type="OrthoDB" id="8481769at2"/>
<dbReference type="RefSeq" id="WP_108641184.1">
    <property type="nucleotide sequence ID" value="NZ_QCYG01000006.1"/>
</dbReference>
<dbReference type="InterPro" id="IPR027417">
    <property type="entry name" value="P-loop_NTPase"/>
</dbReference>
<dbReference type="AlphaFoldDB" id="A0A2T7FW57"/>
<proteinExistence type="predicted"/>
<comment type="caution">
    <text evidence="1">The sequence shown here is derived from an EMBL/GenBank/DDBJ whole genome shotgun (WGS) entry which is preliminary data.</text>
</comment>
<dbReference type="EMBL" id="QCYG01000006">
    <property type="protein sequence ID" value="PVA06403.1"/>
    <property type="molecule type" value="Genomic_DNA"/>
</dbReference>
<sequence>MPPLPQSIALHIGAHKTASSHLQHMLYRNRAMLADEGIRVYGPGYLRLKGRNLAAMFGLSWSESPAPRRDPRKQLAFLAKGRRRIVFSEENFVGSLYDSRGNVPLPVYPTGAARVAELVAKFAPVDTHLFIAVRNPATYLTSAYSQCLLGGVYTTPRAFRARNDWRKVDWADYVAALRATPGLGELFVWRQEDYAQCHRLVLRRMLRWRVGAQIETVDHRVHEGLSEAAVKQTLSWAEEGRTGPLARDARAAHPVGPDRRPFALYTPQTLELSQARYDEQLARIEKIEGVTVLHPPQTAQKG</sequence>
<evidence type="ECO:0008006" key="3">
    <source>
        <dbReference type="Google" id="ProtNLM"/>
    </source>
</evidence>
<dbReference type="SUPFAM" id="SSF52540">
    <property type="entry name" value="P-loop containing nucleoside triphosphate hydrolases"/>
    <property type="match status" value="1"/>
</dbReference>
<keyword evidence="2" id="KW-1185">Reference proteome</keyword>